<sequence length="85" mass="9436">MRGPTRRNLKGVENPLRPVARSLRTLINHQTDVPHTPPTPGLEVSVVRHRHAGPVRASYGVGMVRIHVSRYPVGTCSKIWARARG</sequence>
<dbReference type="AlphaFoldDB" id="A0A2A9E995"/>
<evidence type="ECO:0000313" key="2">
    <source>
        <dbReference type="Proteomes" id="UP000225548"/>
    </source>
</evidence>
<protein>
    <submittedName>
        <fullName evidence="1">Uncharacterized protein</fullName>
    </submittedName>
</protein>
<proteinExistence type="predicted"/>
<accession>A0A2A9E995</accession>
<gene>
    <name evidence="1" type="ORF">ATL42_2725</name>
</gene>
<keyword evidence="2" id="KW-1185">Reference proteome</keyword>
<dbReference type="EMBL" id="PDJG01000001">
    <property type="protein sequence ID" value="PFG34802.1"/>
    <property type="molecule type" value="Genomic_DNA"/>
</dbReference>
<reference evidence="1 2" key="1">
    <citation type="submission" date="2017-10" db="EMBL/GenBank/DDBJ databases">
        <title>Sequencing the genomes of 1000 actinobacteria strains.</title>
        <authorList>
            <person name="Klenk H.-P."/>
        </authorList>
    </citation>
    <scope>NUCLEOTIDE SEQUENCE [LARGE SCALE GENOMIC DNA]</scope>
    <source>
        <strain evidence="1 2">DSM 18966</strain>
    </source>
</reference>
<name>A0A2A9E995_9MICO</name>
<comment type="caution">
    <text evidence="1">The sequence shown here is derived from an EMBL/GenBank/DDBJ whole genome shotgun (WGS) entry which is preliminary data.</text>
</comment>
<organism evidence="1 2">
    <name type="scientific">Sanguibacter antarcticus</name>
    <dbReference type="NCBI Taxonomy" id="372484"/>
    <lineage>
        <taxon>Bacteria</taxon>
        <taxon>Bacillati</taxon>
        <taxon>Actinomycetota</taxon>
        <taxon>Actinomycetes</taxon>
        <taxon>Micrococcales</taxon>
        <taxon>Sanguibacteraceae</taxon>
        <taxon>Sanguibacter</taxon>
    </lineage>
</organism>
<evidence type="ECO:0000313" key="1">
    <source>
        <dbReference type="EMBL" id="PFG34802.1"/>
    </source>
</evidence>
<dbReference type="Proteomes" id="UP000225548">
    <property type="component" value="Unassembled WGS sequence"/>
</dbReference>